<evidence type="ECO:0008006" key="3">
    <source>
        <dbReference type="Google" id="ProtNLM"/>
    </source>
</evidence>
<gene>
    <name evidence="1" type="ORF">FM121_10875</name>
</gene>
<keyword evidence="2" id="KW-1185">Reference proteome</keyword>
<evidence type="ECO:0000313" key="2">
    <source>
        <dbReference type="Proteomes" id="UP000195918"/>
    </source>
</evidence>
<dbReference type="InterPro" id="IPR021530">
    <property type="entry name" value="AllH-like"/>
</dbReference>
<proteinExistence type="predicted"/>
<organism evidence="1 2">
    <name type="scientific">Vagococcus fluvialis bH819</name>
    <dbReference type="NCBI Taxonomy" id="1255619"/>
    <lineage>
        <taxon>Bacteria</taxon>
        <taxon>Bacillati</taxon>
        <taxon>Bacillota</taxon>
        <taxon>Bacilli</taxon>
        <taxon>Lactobacillales</taxon>
        <taxon>Enterococcaceae</taxon>
        <taxon>Vagococcus</taxon>
    </lineage>
</organism>
<protein>
    <recommendedName>
        <fullName evidence="3">DUF2877 domain-containing protein</fullName>
    </recommendedName>
</protein>
<dbReference type="RefSeq" id="WP_086952210.1">
    <property type="nucleotide sequence ID" value="NZ_FWFD01000015.1"/>
</dbReference>
<dbReference type="Pfam" id="PF11392">
    <property type="entry name" value="AllH"/>
    <property type="match status" value="1"/>
</dbReference>
<dbReference type="Proteomes" id="UP000195918">
    <property type="component" value="Unassembled WGS sequence"/>
</dbReference>
<sequence>MIKIQGLTYSDDLADKKIFGKIHSVFERTFNVETETQRIITIATPTIFDGPQMIKIDTFNIANLGLEVGMIVSQLEKKILVDDRIEINVSQASPIEAIPLLFPETKHEEIKRHVEIINYLLETNLDTVGFYRKNYPNEVEKVMHHFLMDGRENLKKGWQQEDLTMLGVAISSLIGLGHGLTPSGDDFITGFLLVINSHHYPNVYLTSEVNKLVDRGKGRTNLISQNQLLLAIKGKSLTPISRFLSDLYSGASISTLTKSVEEILSVGSSSGSDILAGILSGVELSLEQLEKINKGAFSHEEF</sequence>
<reference evidence="2" key="1">
    <citation type="submission" date="2017-02" db="EMBL/GenBank/DDBJ databases">
        <authorList>
            <person name="Dridi B."/>
        </authorList>
    </citation>
    <scope>NUCLEOTIDE SEQUENCE [LARGE SCALE GENOMIC DNA]</scope>
    <source>
        <strain evidence="2">bH819</strain>
    </source>
</reference>
<evidence type="ECO:0000313" key="1">
    <source>
        <dbReference type="EMBL" id="SLM86588.1"/>
    </source>
</evidence>
<accession>A0A1X6WQQ5</accession>
<name>A0A1X6WQQ5_9ENTE</name>
<dbReference type="OrthoDB" id="4933449at2"/>
<dbReference type="AlphaFoldDB" id="A0A1X6WQQ5"/>
<dbReference type="EMBL" id="FWFD01000015">
    <property type="protein sequence ID" value="SLM86588.1"/>
    <property type="molecule type" value="Genomic_DNA"/>
</dbReference>